<keyword evidence="1" id="KW-1133">Transmembrane helix</keyword>
<evidence type="ECO:0000313" key="2">
    <source>
        <dbReference type="EMBL" id="GGG16407.1"/>
    </source>
</evidence>
<feature type="transmembrane region" description="Helical" evidence="1">
    <location>
        <begin position="37"/>
        <end position="57"/>
    </location>
</feature>
<dbReference type="Proteomes" id="UP000616608">
    <property type="component" value="Unassembled WGS sequence"/>
</dbReference>
<evidence type="ECO:0008006" key="4">
    <source>
        <dbReference type="Google" id="ProtNLM"/>
    </source>
</evidence>
<dbReference type="EMBL" id="BMJT01000002">
    <property type="protein sequence ID" value="GGG16407.1"/>
    <property type="molecule type" value="Genomic_DNA"/>
</dbReference>
<sequence>MSNKKKDAAKSTFDAKDYAAIEAMESFNTFVKKKNTFLFSMTGAFLLFYILLPILAFKPVLQQKVIGNITGVWIYSAALFIMTVVVCTIYVKKATKFDEQAANVIKEYQAKGGKS</sequence>
<dbReference type="PANTHER" id="PTHR38441:SF1">
    <property type="entry name" value="MEMBRANE PROTEIN"/>
    <property type="match status" value="1"/>
</dbReference>
<dbReference type="AlphaFoldDB" id="A0A917LEV5"/>
<feature type="transmembrane region" description="Helical" evidence="1">
    <location>
        <begin position="72"/>
        <end position="91"/>
    </location>
</feature>
<dbReference type="PANTHER" id="PTHR38441">
    <property type="entry name" value="INTEGRAL MEMBRANE PROTEIN-RELATED"/>
    <property type="match status" value="1"/>
</dbReference>
<reference evidence="2" key="2">
    <citation type="submission" date="2020-09" db="EMBL/GenBank/DDBJ databases">
        <authorList>
            <person name="Sun Q."/>
            <person name="Zhou Y."/>
        </authorList>
    </citation>
    <scope>NUCLEOTIDE SEQUENCE</scope>
    <source>
        <strain evidence="2">CGMCC 1.15760</strain>
    </source>
</reference>
<name>A0A917LEV5_9BACI</name>
<evidence type="ECO:0000313" key="3">
    <source>
        <dbReference type="Proteomes" id="UP000616608"/>
    </source>
</evidence>
<dbReference type="Pfam" id="PF04341">
    <property type="entry name" value="DUF485"/>
    <property type="match status" value="1"/>
</dbReference>
<evidence type="ECO:0000256" key="1">
    <source>
        <dbReference type="SAM" id="Phobius"/>
    </source>
</evidence>
<keyword evidence="1" id="KW-0472">Membrane</keyword>
<dbReference type="InterPro" id="IPR007436">
    <property type="entry name" value="DUF485"/>
</dbReference>
<reference evidence="2" key="1">
    <citation type="journal article" date="2014" name="Int. J. Syst. Evol. Microbiol.">
        <title>Complete genome sequence of Corynebacterium casei LMG S-19264T (=DSM 44701T), isolated from a smear-ripened cheese.</title>
        <authorList>
            <consortium name="US DOE Joint Genome Institute (JGI-PGF)"/>
            <person name="Walter F."/>
            <person name="Albersmeier A."/>
            <person name="Kalinowski J."/>
            <person name="Ruckert C."/>
        </authorList>
    </citation>
    <scope>NUCLEOTIDE SEQUENCE</scope>
    <source>
        <strain evidence="2">CGMCC 1.15760</strain>
    </source>
</reference>
<accession>A0A917LEV5</accession>
<gene>
    <name evidence="2" type="ORF">GCM10007425_08440</name>
</gene>
<keyword evidence="3" id="KW-1185">Reference proteome</keyword>
<keyword evidence="1" id="KW-0812">Transmembrane</keyword>
<comment type="caution">
    <text evidence="2">The sequence shown here is derived from an EMBL/GenBank/DDBJ whole genome shotgun (WGS) entry which is preliminary data.</text>
</comment>
<proteinExistence type="predicted"/>
<organism evidence="2 3">
    <name type="scientific">Lysinibacillus alkalisoli</name>
    <dbReference type="NCBI Taxonomy" id="1911548"/>
    <lineage>
        <taxon>Bacteria</taxon>
        <taxon>Bacillati</taxon>
        <taxon>Bacillota</taxon>
        <taxon>Bacilli</taxon>
        <taxon>Bacillales</taxon>
        <taxon>Bacillaceae</taxon>
        <taxon>Lysinibacillus</taxon>
    </lineage>
</organism>
<dbReference type="RefSeq" id="WP_188613765.1">
    <property type="nucleotide sequence ID" value="NZ_BMJT01000002.1"/>
</dbReference>
<protein>
    <recommendedName>
        <fullName evidence="4">DUF485 domain-containing protein</fullName>
    </recommendedName>
</protein>